<feature type="compositionally biased region" description="Basic residues" evidence="1">
    <location>
        <begin position="196"/>
        <end position="207"/>
    </location>
</feature>
<evidence type="ECO:0000313" key="5">
    <source>
        <dbReference type="RefSeq" id="XP_014663191.1"/>
    </source>
</evidence>
<feature type="compositionally biased region" description="Polar residues" evidence="1">
    <location>
        <begin position="24"/>
        <end position="43"/>
    </location>
</feature>
<sequence>MEEESVSPKEAKRSQKRKHREGENSPTSGKRQLCEQSTNVSNTGDGGETTEERHRHAKKSKKGNSVVEGTVTGDKLIKQSKKHKKEHSTLVSLEVASGDTIPEKSEAASSKGKHHSKKDRHKREVQEGGTAGDSVGATLPQKDSNKKHLKKAIKKNSSLSKDAKLNTPSDKISSVNGNKEKTAQEEEELEKEKIREKKRQKRKLKKQLKAEEKEKEKAKEGQGEPLAIEYLKSFTSDKAKWKFCKVRQIWLLQHMYDVDKLSGSDFALLLEYLEDLKGQARSRTAEEAETMLRSLDQEPETTGENEAVGVKKEESKWTDEQLDRARQIVQLLS</sequence>
<feature type="compositionally biased region" description="Basic and acidic residues" evidence="1">
    <location>
        <begin position="208"/>
        <end position="222"/>
    </location>
</feature>
<feature type="compositionally biased region" description="Basic and acidic residues" evidence="1">
    <location>
        <begin position="1"/>
        <end position="13"/>
    </location>
</feature>
<dbReference type="Proteomes" id="UP000695022">
    <property type="component" value="Unplaced"/>
</dbReference>
<proteinExistence type="predicted"/>
<feature type="compositionally biased region" description="Basic residues" evidence="1">
    <location>
        <begin position="145"/>
        <end position="154"/>
    </location>
</feature>
<evidence type="ECO:0000313" key="4">
    <source>
        <dbReference type="RefSeq" id="XP_014663190.1"/>
    </source>
</evidence>
<organism evidence="3 4">
    <name type="scientific">Priapulus caudatus</name>
    <name type="common">Priapulid worm</name>
    <dbReference type="NCBI Taxonomy" id="37621"/>
    <lineage>
        <taxon>Eukaryota</taxon>
        <taxon>Metazoa</taxon>
        <taxon>Ecdysozoa</taxon>
        <taxon>Scalidophora</taxon>
        <taxon>Priapulida</taxon>
        <taxon>Priapulimorpha</taxon>
        <taxon>Priapulimorphida</taxon>
        <taxon>Priapulidae</taxon>
        <taxon>Priapulus</taxon>
    </lineage>
</organism>
<dbReference type="GeneID" id="106805929"/>
<dbReference type="InterPro" id="IPR019327">
    <property type="entry name" value="WKF"/>
</dbReference>
<dbReference type="PANTHER" id="PTHR22306:SF2">
    <property type="entry name" value="CHROMOSOME 7 OPEN READING FRAME 50"/>
    <property type="match status" value="1"/>
</dbReference>
<name>A0ABM1DTB9_PRICU</name>
<gene>
    <name evidence="4 5" type="primary">LOC106805929</name>
</gene>
<evidence type="ECO:0000313" key="3">
    <source>
        <dbReference type="Proteomes" id="UP000695022"/>
    </source>
</evidence>
<dbReference type="RefSeq" id="XP_014663190.1">
    <property type="nucleotide sequence ID" value="XM_014807704.1"/>
</dbReference>
<keyword evidence="3" id="KW-1185">Reference proteome</keyword>
<dbReference type="PANTHER" id="PTHR22306">
    <property type="entry name" value="CHROMOSOME 7 OPEN READING FRAME 50"/>
    <property type="match status" value="1"/>
</dbReference>
<dbReference type="RefSeq" id="XP_014663191.1">
    <property type="nucleotide sequence ID" value="XM_014807705.1"/>
</dbReference>
<feature type="region of interest" description="Disordered" evidence="1">
    <location>
        <begin position="293"/>
        <end position="315"/>
    </location>
</feature>
<reference evidence="4 5" key="1">
    <citation type="submission" date="2025-05" db="UniProtKB">
        <authorList>
            <consortium name="RefSeq"/>
        </authorList>
    </citation>
    <scope>IDENTIFICATION</scope>
</reference>
<feature type="domain" description="WKF" evidence="2">
    <location>
        <begin position="229"/>
        <end position="290"/>
    </location>
</feature>
<evidence type="ECO:0000259" key="2">
    <source>
        <dbReference type="Pfam" id="PF10180"/>
    </source>
</evidence>
<accession>A0ABM1DTB9</accession>
<dbReference type="Pfam" id="PF10180">
    <property type="entry name" value="WKF"/>
    <property type="match status" value="1"/>
</dbReference>
<feature type="compositionally biased region" description="Basic residues" evidence="1">
    <location>
        <begin position="111"/>
        <end position="123"/>
    </location>
</feature>
<feature type="compositionally biased region" description="Basic and acidic residues" evidence="1">
    <location>
        <begin position="178"/>
        <end position="195"/>
    </location>
</feature>
<feature type="region of interest" description="Disordered" evidence="1">
    <location>
        <begin position="1"/>
        <end position="222"/>
    </location>
</feature>
<protein>
    <submittedName>
        <fullName evidence="4 5">Uncharacterized protein C7orf50 homolog</fullName>
    </submittedName>
</protein>
<feature type="compositionally biased region" description="Polar residues" evidence="1">
    <location>
        <begin position="156"/>
        <end position="177"/>
    </location>
</feature>
<evidence type="ECO:0000256" key="1">
    <source>
        <dbReference type="SAM" id="MobiDB-lite"/>
    </source>
</evidence>